<evidence type="ECO:0000313" key="2">
    <source>
        <dbReference type="Proteomes" id="UP000266183"/>
    </source>
</evidence>
<evidence type="ECO:0000313" key="1">
    <source>
        <dbReference type="EMBL" id="AYB33569.1"/>
    </source>
</evidence>
<dbReference type="EMBL" id="CP032382">
    <property type="protein sequence ID" value="AYB33569.1"/>
    <property type="molecule type" value="Genomic_DNA"/>
</dbReference>
<sequence>MKKNHKTLSFLGKCMLISSILWIQSCSKDDEVVPQNVDSQITFSNITAAMEVWNNVPISLTVSDDMGIASVEYLVDGVSIAKLTQSPFTDATWDASQASDGVHTVKVIVTDGQGNKTEKEVTVTVKNTLLTVDIAANQLDSNERGFVFLSDENGNLIASTEYTNSNDIVLKSPTFMGTKFFLTEVLMKNYSGQNEVRLWTYAEIGRGQAWKVLDDRDTDDDTNVGEASLTLTNAVTNSIYDIYSNAREQTELDDSRTTGSIHLGTTPSKLYVTRRTQDSGTPLGYALFPNVVVGNNTLNLNQVNQPLSKLTATLPEGASYASVYVKAYPTLNDYTHPYALGTFSNGGSNSGVESFDIYYPGTAFAAYYSIIEMGGDDLSYYSGSHTNIFSVTEITNTVSFGFANEKLTYSAAGDFVFISTFFESADSEWYLILPEGSNKVVPALKLPDPLKAFDIPAFGSPESYQVYKYDGVDNYNALKSFISTSSYSLDELYDDGKNFTEITYWNLPANGRSKKSNKKHSLSTALRK</sequence>
<organism evidence="1 2">
    <name type="scientific">Chryseolinea soli</name>
    <dbReference type="NCBI Taxonomy" id="2321403"/>
    <lineage>
        <taxon>Bacteria</taxon>
        <taxon>Pseudomonadati</taxon>
        <taxon>Bacteroidota</taxon>
        <taxon>Cytophagia</taxon>
        <taxon>Cytophagales</taxon>
        <taxon>Fulvivirgaceae</taxon>
        <taxon>Chryseolinea</taxon>
    </lineage>
</organism>
<dbReference type="PROSITE" id="PS51257">
    <property type="entry name" value="PROKAR_LIPOPROTEIN"/>
    <property type="match status" value="1"/>
</dbReference>
<keyword evidence="2" id="KW-1185">Reference proteome</keyword>
<dbReference type="Pfam" id="PF17957">
    <property type="entry name" value="Big_7"/>
    <property type="match status" value="1"/>
</dbReference>
<reference evidence="2" key="1">
    <citation type="submission" date="2018-09" db="EMBL/GenBank/DDBJ databases">
        <title>Chryseolinea sp. KIS68-18 isolated from soil.</title>
        <authorList>
            <person name="Weon H.-Y."/>
            <person name="Kwon S.-W."/>
            <person name="Lee S.A."/>
        </authorList>
    </citation>
    <scope>NUCLEOTIDE SEQUENCE [LARGE SCALE GENOMIC DNA]</scope>
    <source>
        <strain evidence="2">KIS68-18</strain>
    </source>
</reference>
<dbReference type="AlphaFoldDB" id="A0A385SQZ0"/>
<proteinExistence type="predicted"/>
<dbReference type="RefSeq" id="WP_119756803.1">
    <property type="nucleotide sequence ID" value="NZ_CP032382.1"/>
</dbReference>
<name>A0A385SQZ0_9BACT</name>
<dbReference type="Proteomes" id="UP000266183">
    <property type="component" value="Chromosome"/>
</dbReference>
<dbReference type="KEGG" id="chk:D4L85_24595"/>
<dbReference type="Gene3D" id="2.60.40.10">
    <property type="entry name" value="Immunoglobulins"/>
    <property type="match status" value="1"/>
</dbReference>
<accession>A0A385SQZ0</accession>
<gene>
    <name evidence="1" type="ORF">D4L85_24595</name>
</gene>
<protein>
    <submittedName>
        <fullName evidence="1">Uncharacterized protein</fullName>
    </submittedName>
</protein>
<dbReference type="OrthoDB" id="1179649at2"/>
<dbReference type="InterPro" id="IPR013783">
    <property type="entry name" value="Ig-like_fold"/>
</dbReference>